<evidence type="ECO:0000313" key="2">
    <source>
        <dbReference type="EMBL" id="TCC90478.1"/>
    </source>
</evidence>
<feature type="chain" id="PRO_5020206199" description="Lipoprotein" evidence="1">
    <location>
        <begin position="24"/>
        <end position="180"/>
    </location>
</feature>
<keyword evidence="1" id="KW-0732">Signal</keyword>
<dbReference type="AlphaFoldDB" id="A0A4R0MTR9"/>
<sequence length="180" mass="20569">MMKNYLFFLLLLLVACHNSTSISEPKKTEEDTLSDNKTNISPVVKEQDCNLDSVRQKILKDNLKSNHSDTIVYDFSLEGDYSAEGNEGKAFYIDNQIKKISITFYGESGKSIYTYIFENDKIMVEEKRHEYDVPLSGNIKSTQVVSYQIDYNGKIISNSGKGIDLDTYFILKKSIPFTLK</sequence>
<dbReference type="RefSeq" id="WP_131553877.1">
    <property type="nucleotide sequence ID" value="NZ_SJSK01000003.1"/>
</dbReference>
<name>A0A4R0MTR9_9SPHI</name>
<dbReference type="EMBL" id="SJSK01000003">
    <property type="protein sequence ID" value="TCC90478.1"/>
    <property type="molecule type" value="Genomic_DNA"/>
</dbReference>
<dbReference type="Proteomes" id="UP000292884">
    <property type="component" value="Unassembled WGS sequence"/>
</dbReference>
<feature type="signal peptide" evidence="1">
    <location>
        <begin position="1"/>
        <end position="23"/>
    </location>
</feature>
<evidence type="ECO:0000313" key="3">
    <source>
        <dbReference type="Proteomes" id="UP000292884"/>
    </source>
</evidence>
<evidence type="ECO:0000256" key="1">
    <source>
        <dbReference type="SAM" id="SignalP"/>
    </source>
</evidence>
<evidence type="ECO:0008006" key="4">
    <source>
        <dbReference type="Google" id="ProtNLM"/>
    </source>
</evidence>
<protein>
    <recommendedName>
        <fullName evidence="4">Lipoprotein</fullName>
    </recommendedName>
</protein>
<proteinExistence type="predicted"/>
<accession>A0A4R0MTR9</accession>
<comment type="caution">
    <text evidence="2">The sequence shown here is derived from an EMBL/GenBank/DDBJ whole genome shotgun (WGS) entry which is preliminary data.</text>
</comment>
<keyword evidence="3" id="KW-1185">Reference proteome</keyword>
<dbReference type="OrthoDB" id="766779at2"/>
<gene>
    <name evidence="2" type="ORF">EZ428_14490</name>
</gene>
<organism evidence="2 3">
    <name type="scientific">Pedobacter frigiditerrae</name>
    <dbReference type="NCBI Taxonomy" id="2530452"/>
    <lineage>
        <taxon>Bacteria</taxon>
        <taxon>Pseudomonadati</taxon>
        <taxon>Bacteroidota</taxon>
        <taxon>Sphingobacteriia</taxon>
        <taxon>Sphingobacteriales</taxon>
        <taxon>Sphingobacteriaceae</taxon>
        <taxon>Pedobacter</taxon>
    </lineage>
</organism>
<dbReference type="PROSITE" id="PS51257">
    <property type="entry name" value="PROKAR_LIPOPROTEIN"/>
    <property type="match status" value="1"/>
</dbReference>
<reference evidence="2 3" key="1">
    <citation type="submission" date="2019-02" db="EMBL/GenBank/DDBJ databases">
        <title>Pedobacter sp. RP-1-13 sp. nov., isolated from Arctic soil.</title>
        <authorList>
            <person name="Dahal R.H."/>
        </authorList>
    </citation>
    <scope>NUCLEOTIDE SEQUENCE [LARGE SCALE GENOMIC DNA]</scope>
    <source>
        <strain evidence="2 3">RP-1-13</strain>
    </source>
</reference>